<protein>
    <submittedName>
        <fullName evidence="1">Uncharacterized protein</fullName>
    </submittedName>
</protein>
<proteinExistence type="predicted"/>
<organism evidence="1">
    <name type="scientific">hydrothermal vent metagenome</name>
    <dbReference type="NCBI Taxonomy" id="652676"/>
    <lineage>
        <taxon>unclassified sequences</taxon>
        <taxon>metagenomes</taxon>
        <taxon>ecological metagenomes</taxon>
    </lineage>
</organism>
<reference evidence="1" key="1">
    <citation type="submission" date="2018-06" db="EMBL/GenBank/DDBJ databases">
        <authorList>
            <person name="Zhirakovskaya E."/>
        </authorList>
    </citation>
    <scope>NUCLEOTIDE SEQUENCE</scope>
</reference>
<sequence length="138" mass="15489">MRILLNSKTTFSIIASFTLFSLVCCCLTNIAQADTSETFTYQKTAQEDEISYKENHSDSHKDCRKGCSLDKFLAISKNSSLNNLKFKLASDQNNKLLFTGSTLSSFLRSSSFSIVNQGLPEKIKNTIPIYLQNSILRI</sequence>
<dbReference type="AlphaFoldDB" id="A0A3B1DPV3"/>
<gene>
    <name evidence="1" type="ORF">MNBD_UNCLBAC01-1362</name>
</gene>
<dbReference type="EMBL" id="UOGJ01000150">
    <property type="protein sequence ID" value="VAX38108.1"/>
    <property type="molecule type" value="Genomic_DNA"/>
</dbReference>
<evidence type="ECO:0000313" key="1">
    <source>
        <dbReference type="EMBL" id="VAX38108.1"/>
    </source>
</evidence>
<accession>A0A3B1DPV3</accession>
<name>A0A3B1DPV3_9ZZZZ</name>